<gene>
    <name evidence="3" type="ORF">SMAR0320_LOCUS21051</name>
</gene>
<name>A0A7S2M7J7_9STRA</name>
<proteinExistence type="predicted"/>
<feature type="chain" id="PRO_5031043514" evidence="2">
    <location>
        <begin position="19"/>
        <end position="120"/>
    </location>
</feature>
<sequence length="120" mass="12198">MYKLTTLIALLSATSTSAFVAPTTPAQTTTQLSAKNVNFEKIGNAATVAAASVIATPFAALAADVVDDYEYGAVNAPGGLGLAAGLGVLAILTAAVPVLLAPGEDAFNEMKDKDADKWRK</sequence>
<accession>A0A7S2M7J7</accession>
<evidence type="ECO:0000256" key="2">
    <source>
        <dbReference type="SAM" id="SignalP"/>
    </source>
</evidence>
<organism evidence="3">
    <name type="scientific">Skeletonema marinoi</name>
    <dbReference type="NCBI Taxonomy" id="267567"/>
    <lineage>
        <taxon>Eukaryota</taxon>
        <taxon>Sar</taxon>
        <taxon>Stramenopiles</taxon>
        <taxon>Ochrophyta</taxon>
        <taxon>Bacillariophyta</taxon>
        <taxon>Coscinodiscophyceae</taxon>
        <taxon>Thalassiosirophycidae</taxon>
        <taxon>Thalassiosirales</taxon>
        <taxon>Skeletonemataceae</taxon>
        <taxon>Skeletonema</taxon>
        <taxon>Skeletonema marinoi-dohrnii complex</taxon>
    </lineage>
</organism>
<keyword evidence="1" id="KW-0812">Transmembrane</keyword>
<keyword evidence="1" id="KW-0472">Membrane</keyword>
<reference evidence="3" key="1">
    <citation type="submission" date="2021-01" db="EMBL/GenBank/DDBJ databases">
        <authorList>
            <person name="Corre E."/>
            <person name="Pelletier E."/>
            <person name="Niang G."/>
            <person name="Scheremetjew M."/>
            <person name="Finn R."/>
            <person name="Kale V."/>
            <person name="Holt S."/>
            <person name="Cochrane G."/>
            <person name="Meng A."/>
            <person name="Brown T."/>
            <person name="Cohen L."/>
        </authorList>
    </citation>
    <scope>NUCLEOTIDE SEQUENCE</scope>
    <source>
        <strain evidence="3">SM1012Den-03</strain>
    </source>
</reference>
<evidence type="ECO:0000256" key="1">
    <source>
        <dbReference type="SAM" id="Phobius"/>
    </source>
</evidence>
<feature type="transmembrane region" description="Helical" evidence="1">
    <location>
        <begin position="42"/>
        <end position="66"/>
    </location>
</feature>
<keyword evidence="1" id="KW-1133">Transmembrane helix</keyword>
<feature type="transmembrane region" description="Helical" evidence="1">
    <location>
        <begin position="78"/>
        <end position="100"/>
    </location>
</feature>
<dbReference type="EMBL" id="HBGZ01029594">
    <property type="protein sequence ID" value="CAD9626938.1"/>
    <property type="molecule type" value="Transcribed_RNA"/>
</dbReference>
<dbReference type="AlphaFoldDB" id="A0A7S2M7J7"/>
<evidence type="ECO:0000313" key="3">
    <source>
        <dbReference type="EMBL" id="CAD9626938.1"/>
    </source>
</evidence>
<feature type="signal peptide" evidence="2">
    <location>
        <begin position="1"/>
        <end position="18"/>
    </location>
</feature>
<protein>
    <submittedName>
        <fullName evidence="3">Uncharacterized protein</fullName>
    </submittedName>
</protein>
<keyword evidence="2" id="KW-0732">Signal</keyword>